<dbReference type="PROSITE" id="PS51160">
    <property type="entry name" value="ACYLPHOSPHATASE_3"/>
    <property type="match status" value="1"/>
</dbReference>
<evidence type="ECO:0000313" key="8">
    <source>
        <dbReference type="Proteomes" id="UP000230094"/>
    </source>
</evidence>
<dbReference type="Pfam" id="PF00708">
    <property type="entry name" value="Acylphosphatase"/>
    <property type="match status" value="1"/>
</dbReference>
<dbReference type="InterPro" id="IPR001792">
    <property type="entry name" value="Acylphosphatase-like_dom"/>
</dbReference>
<dbReference type="EC" id="3.6.1.7" evidence="2 4"/>
<evidence type="ECO:0000256" key="1">
    <source>
        <dbReference type="ARBA" id="ARBA00005614"/>
    </source>
</evidence>
<dbReference type="Proteomes" id="UP000230094">
    <property type="component" value="Unassembled WGS sequence"/>
</dbReference>
<comment type="similarity">
    <text evidence="1 5">Belongs to the acylphosphatase family.</text>
</comment>
<dbReference type="PANTHER" id="PTHR47268">
    <property type="entry name" value="ACYLPHOSPHATASE"/>
    <property type="match status" value="1"/>
</dbReference>
<evidence type="ECO:0000313" key="7">
    <source>
        <dbReference type="EMBL" id="PIR68218.1"/>
    </source>
</evidence>
<dbReference type="GO" id="GO:0003998">
    <property type="term" value="F:acylphosphatase activity"/>
    <property type="evidence" value="ECO:0007669"/>
    <property type="project" value="UniProtKB-EC"/>
</dbReference>
<evidence type="ECO:0000259" key="6">
    <source>
        <dbReference type="PROSITE" id="PS51160"/>
    </source>
</evidence>
<accession>A0A2H0TB25</accession>
<feature type="active site" evidence="4">
    <location>
        <position position="37"/>
    </location>
</feature>
<dbReference type="SUPFAM" id="SSF54975">
    <property type="entry name" value="Acylphosphatase/BLUF domain-like"/>
    <property type="match status" value="1"/>
</dbReference>
<dbReference type="PROSITE" id="PS00150">
    <property type="entry name" value="ACYLPHOSPHATASE_1"/>
    <property type="match status" value="1"/>
</dbReference>
<feature type="domain" description="Acylphosphatase-like" evidence="6">
    <location>
        <begin position="4"/>
        <end position="90"/>
    </location>
</feature>
<dbReference type="PANTHER" id="PTHR47268:SF4">
    <property type="entry name" value="ACYLPHOSPHATASE"/>
    <property type="match status" value="1"/>
</dbReference>
<dbReference type="AlphaFoldDB" id="A0A2H0TB25"/>
<evidence type="ECO:0000256" key="3">
    <source>
        <dbReference type="ARBA" id="ARBA00047645"/>
    </source>
</evidence>
<protein>
    <recommendedName>
        <fullName evidence="2 4">acylphosphatase</fullName>
        <ecNumber evidence="2 4">3.6.1.7</ecNumber>
    </recommendedName>
</protein>
<evidence type="ECO:0000256" key="5">
    <source>
        <dbReference type="RuleBase" id="RU004168"/>
    </source>
</evidence>
<dbReference type="Gene3D" id="3.30.70.100">
    <property type="match status" value="1"/>
</dbReference>
<gene>
    <name evidence="7" type="ORF">COU49_02650</name>
</gene>
<proteinExistence type="inferred from homology"/>
<comment type="catalytic activity">
    <reaction evidence="3 4">
        <text>an acyl phosphate + H2O = a carboxylate + phosphate + H(+)</text>
        <dbReference type="Rhea" id="RHEA:14965"/>
        <dbReference type="ChEBI" id="CHEBI:15377"/>
        <dbReference type="ChEBI" id="CHEBI:15378"/>
        <dbReference type="ChEBI" id="CHEBI:29067"/>
        <dbReference type="ChEBI" id="CHEBI:43474"/>
        <dbReference type="ChEBI" id="CHEBI:59918"/>
        <dbReference type="EC" id="3.6.1.7"/>
    </reaction>
</comment>
<comment type="caution">
    <text evidence="7">The sequence shown here is derived from an EMBL/GenBank/DDBJ whole genome shotgun (WGS) entry which is preliminary data.</text>
</comment>
<organism evidence="7 8">
    <name type="scientific">Candidatus Nomurabacteria bacterium CG10_big_fil_rev_8_21_14_0_10_35_16</name>
    <dbReference type="NCBI Taxonomy" id="1974731"/>
    <lineage>
        <taxon>Bacteria</taxon>
        <taxon>Candidatus Nomuraibacteriota</taxon>
    </lineage>
</organism>
<sequence>MVRRVELKIYGRVQGVFFRESARNIALKLGLFGYVCNEPDGKVKIIIEGEEGLLYTFLGWARSGPEFAQVDKLEEEWSEATGEFNNFIIR</sequence>
<dbReference type="InterPro" id="IPR020456">
    <property type="entry name" value="Acylphosphatase"/>
</dbReference>
<dbReference type="InterPro" id="IPR017968">
    <property type="entry name" value="Acylphosphatase_CS"/>
</dbReference>
<dbReference type="InterPro" id="IPR036046">
    <property type="entry name" value="Acylphosphatase-like_dom_sf"/>
</dbReference>
<dbReference type="PRINTS" id="PR00112">
    <property type="entry name" value="ACYLPHPHTASE"/>
</dbReference>
<feature type="active site" evidence="4">
    <location>
        <position position="19"/>
    </location>
</feature>
<keyword evidence="4" id="KW-0378">Hydrolase</keyword>
<evidence type="ECO:0000256" key="4">
    <source>
        <dbReference type="PROSITE-ProRule" id="PRU00520"/>
    </source>
</evidence>
<name>A0A2H0TB25_9BACT</name>
<reference evidence="8" key="1">
    <citation type="submission" date="2017-09" db="EMBL/GenBank/DDBJ databases">
        <title>Depth-based differentiation of microbial function through sediment-hosted aquifers and enrichment of novel symbionts in the deep terrestrial subsurface.</title>
        <authorList>
            <person name="Probst A.J."/>
            <person name="Ladd B."/>
            <person name="Jarett J.K."/>
            <person name="Geller-Mcgrath D.E."/>
            <person name="Sieber C.M.K."/>
            <person name="Emerson J.B."/>
            <person name="Anantharaman K."/>
            <person name="Thomas B.C."/>
            <person name="Malmstrom R."/>
            <person name="Stieglmeier M."/>
            <person name="Klingl A."/>
            <person name="Woyke T."/>
            <person name="Ryan C.M."/>
            <person name="Banfield J.F."/>
        </authorList>
    </citation>
    <scope>NUCLEOTIDE SEQUENCE [LARGE SCALE GENOMIC DNA]</scope>
</reference>
<evidence type="ECO:0000256" key="2">
    <source>
        <dbReference type="ARBA" id="ARBA00012150"/>
    </source>
</evidence>
<dbReference type="EMBL" id="PFCQ01000013">
    <property type="protein sequence ID" value="PIR68218.1"/>
    <property type="molecule type" value="Genomic_DNA"/>
</dbReference>